<gene>
    <name evidence="11" type="primary">mdtA</name>
    <name evidence="11" type="ORF">MPL1032_110158</name>
</gene>
<dbReference type="AlphaFoldDB" id="A0A0K2VPH5"/>
<keyword evidence="6" id="KW-0472">Membrane</keyword>
<evidence type="ECO:0000259" key="7">
    <source>
        <dbReference type="Pfam" id="PF25876"/>
    </source>
</evidence>
<dbReference type="GO" id="GO:0015562">
    <property type="term" value="F:efflux transmembrane transporter activity"/>
    <property type="evidence" value="ECO:0007669"/>
    <property type="project" value="TreeGrafter"/>
</dbReference>
<evidence type="ECO:0000259" key="8">
    <source>
        <dbReference type="Pfam" id="PF25917"/>
    </source>
</evidence>
<evidence type="ECO:0000256" key="2">
    <source>
        <dbReference type="ARBA" id="ARBA00009477"/>
    </source>
</evidence>
<evidence type="ECO:0000313" key="11">
    <source>
        <dbReference type="EMBL" id="CDX50501.1"/>
    </source>
</evidence>
<evidence type="ECO:0000256" key="6">
    <source>
        <dbReference type="ARBA" id="ARBA00023136"/>
    </source>
</evidence>
<feature type="domain" description="Multidrug resistance protein MdtA-like C-terminal permuted SH3" evidence="10">
    <location>
        <begin position="317"/>
        <end position="374"/>
    </location>
</feature>
<keyword evidence="3" id="KW-0813">Transport</keyword>
<dbReference type="InterPro" id="IPR058626">
    <property type="entry name" value="MdtA-like_b-barrel"/>
</dbReference>
<dbReference type="EMBL" id="CCND01000003">
    <property type="protein sequence ID" value="CDX50501.1"/>
    <property type="molecule type" value="Genomic_DNA"/>
</dbReference>
<dbReference type="Pfam" id="PF25917">
    <property type="entry name" value="BSH_RND"/>
    <property type="match status" value="1"/>
</dbReference>
<reference evidence="12" key="1">
    <citation type="submission" date="2014-08" db="EMBL/GenBank/DDBJ databases">
        <authorList>
            <person name="Edwards T."/>
        </authorList>
    </citation>
    <scope>NUCLEOTIDE SEQUENCE [LARGE SCALE GENOMIC DNA]</scope>
</reference>
<dbReference type="Pfam" id="PF25967">
    <property type="entry name" value="RND-MFP_C"/>
    <property type="match status" value="1"/>
</dbReference>
<dbReference type="Pfam" id="PF25876">
    <property type="entry name" value="HH_MFP_RND"/>
    <property type="match status" value="1"/>
</dbReference>
<keyword evidence="5" id="KW-0997">Cell inner membrane</keyword>
<dbReference type="SUPFAM" id="SSF111369">
    <property type="entry name" value="HlyD-like secretion proteins"/>
    <property type="match status" value="1"/>
</dbReference>
<protein>
    <submittedName>
        <fullName evidence="11">Multidrug efflux system, subunit A</fullName>
    </submittedName>
</protein>
<feature type="domain" description="Multidrug resistance protein MdtA-like beta-barrel" evidence="9">
    <location>
        <begin position="230"/>
        <end position="312"/>
    </location>
</feature>
<dbReference type="Gene3D" id="2.40.50.100">
    <property type="match status" value="1"/>
</dbReference>
<comment type="subcellular location">
    <subcellularLocation>
        <location evidence="1">Cell membrane</location>
    </subcellularLocation>
</comment>
<dbReference type="Gene3D" id="2.40.30.170">
    <property type="match status" value="1"/>
</dbReference>
<evidence type="ECO:0000256" key="5">
    <source>
        <dbReference type="ARBA" id="ARBA00022519"/>
    </source>
</evidence>
<name>A0A0K2VPH5_MESPL</name>
<organism evidence="11 12">
    <name type="scientific">Mesorhizobium plurifarium</name>
    <dbReference type="NCBI Taxonomy" id="69974"/>
    <lineage>
        <taxon>Bacteria</taxon>
        <taxon>Pseudomonadati</taxon>
        <taxon>Pseudomonadota</taxon>
        <taxon>Alphaproteobacteria</taxon>
        <taxon>Hyphomicrobiales</taxon>
        <taxon>Phyllobacteriaceae</taxon>
        <taxon>Mesorhizobium</taxon>
    </lineage>
</organism>
<evidence type="ECO:0000256" key="4">
    <source>
        <dbReference type="ARBA" id="ARBA00022475"/>
    </source>
</evidence>
<dbReference type="Pfam" id="PF25944">
    <property type="entry name" value="Beta-barrel_RND"/>
    <property type="match status" value="1"/>
</dbReference>
<dbReference type="PANTHER" id="PTHR30469">
    <property type="entry name" value="MULTIDRUG RESISTANCE PROTEIN MDTA"/>
    <property type="match status" value="1"/>
</dbReference>
<comment type="similarity">
    <text evidence="2">Belongs to the membrane fusion protein (MFP) (TC 8.A.1) family.</text>
</comment>
<proteinExistence type="inferred from homology"/>
<evidence type="ECO:0000259" key="10">
    <source>
        <dbReference type="Pfam" id="PF25967"/>
    </source>
</evidence>
<dbReference type="InterPro" id="IPR058624">
    <property type="entry name" value="MdtA-like_HH"/>
</dbReference>
<dbReference type="NCBIfam" id="TIGR01730">
    <property type="entry name" value="RND_mfp"/>
    <property type="match status" value="1"/>
</dbReference>
<dbReference type="Gene3D" id="1.10.287.470">
    <property type="entry name" value="Helix hairpin bin"/>
    <property type="match status" value="1"/>
</dbReference>
<dbReference type="InterPro" id="IPR006143">
    <property type="entry name" value="RND_pump_MFP"/>
</dbReference>
<dbReference type="Gene3D" id="2.40.420.20">
    <property type="match status" value="1"/>
</dbReference>
<evidence type="ECO:0000256" key="3">
    <source>
        <dbReference type="ARBA" id="ARBA00022448"/>
    </source>
</evidence>
<feature type="domain" description="Multidrug resistance protein MdtA-like alpha-helical hairpin" evidence="7">
    <location>
        <begin position="124"/>
        <end position="193"/>
    </location>
</feature>
<dbReference type="Proteomes" id="UP000182888">
    <property type="component" value="Unassembled WGS sequence"/>
</dbReference>
<evidence type="ECO:0000256" key="1">
    <source>
        <dbReference type="ARBA" id="ARBA00004236"/>
    </source>
</evidence>
<dbReference type="PANTHER" id="PTHR30469:SF36">
    <property type="entry name" value="BLL3903 PROTEIN"/>
    <property type="match status" value="1"/>
</dbReference>
<accession>A0A0K2VPH5</accession>
<evidence type="ECO:0000313" key="12">
    <source>
        <dbReference type="Proteomes" id="UP000182888"/>
    </source>
</evidence>
<evidence type="ECO:0000259" key="9">
    <source>
        <dbReference type="Pfam" id="PF25944"/>
    </source>
</evidence>
<dbReference type="GO" id="GO:1990281">
    <property type="term" value="C:efflux pump complex"/>
    <property type="evidence" value="ECO:0007669"/>
    <property type="project" value="TreeGrafter"/>
</dbReference>
<dbReference type="InterPro" id="IPR058627">
    <property type="entry name" value="MdtA-like_C"/>
</dbReference>
<dbReference type="InterPro" id="IPR058625">
    <property type="entry name" value="MdtA-like_BSH"/>
</dbReference>
<keyword evidence="4" id="KW-1003">Cell membrane</keyword>
<feature type="domain" description="Multidrug resistance protein MdtA-like barrel-sandwich hybrid" evidence="8">
    <location>
        <begin position="83"/>
        <end position="224"/>
    </location>
</feature>
<sequence>MSISSTQKASRKRLKRSRGIVLLAILVLLGGGYGLWRNHAQAKAAATAASAQAAPKVPVTVATVRKADFPLYLYGLGTVTPLNSVSISSRVAGVVDKVPVTQGQLVRQGDLLAEIDPRPYQAVLDQAKAKEAEDEATLKNAQVVLNRLSTLLKKTFETQQDVDNQQAVVTTSAATIEGDKAAIEAAQLNLDFTRITAPLAGKTSFRTIDPGNIVQAGQSPGLFTVVQLQPIYVSFTQPQGEVSTINKVFAAGPVAIDTLGADMKTVLASGRLDAIQNQVDQASGTIALKATFANQDNALWPGLSVNTRLRIGTMAGAIVVPDEAVQHGPDGLFAYVVGDDGKVHRQTVKTGPSDGGETVVTDGLNQGQRVVIAGQYRVVDGASVDAAPAAEQTQGGAAETKGAG</sequence>